<dbReference type="Pfam" id="PF00651">
    <property type="entry name" value="BTB"/>
    <property type="match status" value="1"/>
</dbReference>
<evidence type="ECO:0000313" key="3">
    <source>
        <dbReference type="EMBL" id="CAA7258932.1"/>
    </source>
</evidence>
<dbReference type="Gene3D" id="3.30.710.10">
    <property type="entry name" value="Potassium Channel Kv1.1, Chain A"/>
    <property type="match status" value="1"/>
</dbReference>
<reference evidence="3 4" key="1">
    <citation type="submission" date="2020-01" db="EMBL/GenBank/DDBJ databases">
        <authorList>
            <person name="Gupta K D."/>
        </authorList>
    </citation>
    <scope>NUCLEOTIDE SEQUENCE [LARGE SCALE GENOMIC DNA]</scope>
</reference>
<gene>
    <name evidence="3" type="ORF">AAE3_LOCUS1200</name>
</gene>
<dbReference type="OrthoDB" id="2799068at2759"/>
<protein>
    <recommendedName>
        <fullName evidence="2">BTB domain-containing protein</fullName>
    </recommendedName>
</protein>
<organism evidence="3 4">
    <name type="scientific">Cyclocybe aegerita</name>
    <name type="common">Black poplar mushroom</name>
    <name type="synonym">Agrocybe aegerita</name>
    <dbReference type="NCBI Taxonomy" id="1973307"/>
    <lineage>
        <taxon>Eukaryota</taxon>
        <taxon>Fungi</taxon>
        <taxon>Dikarya</taxon>
        <taxon>Basidiomycota</taxon>
        <taxon>Agaricomycotina</taxon>
        <taxon>Agaricomycetes</taxon>
        <taxon>Agaricomycetidae</taxon>
        <taxon>Agaricales</taxon>
        <taxon>Agaricineae</taxon>
        <taxon>Bolbitiaceae</taxon>
        <taxon>Cyclocybe</taxon>
    </lineage>
</organism>
<evidence type="ECO:0000259" key="2">
    <source>
        <dbReference type="PROSITE" id="PS50097"/>
    </source>
</evidence>
<evidence type="ECO:0000313" key="4">
    <source>
        <dbReference type="Proteomes" id="UP000467700"/>
    </source>
</evidence>
<name>A0A8S0WJP2_CYCAE</name>
<feature type="compositionally biased region" description="Basic residues" evidence="1">
    <location>
        <begin position="1"/>
        <end position="10"/>
    </location>
</feature>
<keyword evidence="4" id="KW-1185">Reference proteome</keyword>
<feature type="domain" description="BTB" evidence="2">
    <location>
        <begin position="42"/>
        <end position="115"/>
    </location>
</feature>
<sequence length="348" mass="39095">MSKPSSKRRRKDSESGGTGSGSETDAPLTVTFKRSKYWFDDGNVILQAEDTQFRVHRSMLAHQSAVFKDMFGMPQPEQPQDAMLDGCPIVPLGDKAADVEHVLAVFYDNYNSFDLRKQLAMSPLSAFLRLGKKYGIEFLQNEALKRLRRDFPTTLEAYDESFKGQDILLEGEGNVAFKKMSQSVILLALETSISSVLPSAYLTYVSTTPAEEILSGKDDEQLPLSIVAASALGRDKICRFILENTQTWWTSDSVMPRQACATLNNCRPLRNQAIKELASEFHLSDTGLVANLSPWSEYGENGPIKTNVCRQCIASLKECHENLRKGVWQRLPGFFGLEEWEKLKDFDN</sequence>
<dbReference type="PROSITE" id="PS50097">
    <property type="entry name" value="BTB"/>
    <property type="match status" value="1"/>
</dbReference>
<accession>A0A8S0WJP2</accession>
<dbReference type="InterPro" id="IPR011333">
    <property type="entry name" value="SKP1/BTB/POZ_sf"/>
</dbReference>
<dbReference type="InterPro" id="IPR000210">
    <property type="entry name" value="BTB/POZ_dom"/>
</dbReference>
<dbReference type="Proteomes" id="UP000467700">
    <property type="component" value="Unassembled WGS sequence"/>
</dbReference>
<evidence type="ECO:0000256" key="1">
    <source>
        <dbReference type="SAM" id="MobiDB-lite"/>
    </source>
</evidence>
<dbReference type="EMBL" id="CACVBS010000005">
    <property type="protein sequence ID" value="CAA7258932.1"/>
    <property type="molecule type" value="Genomic_DNA"/>
</dbReference>
<feature type="region of interest" description="Disordered" evidence="1">
    <location>
        <begin position="1"/>
        <end position="26"/>
    </location>
</feature>
<proteinExistence type="predicted"/>
<dbReference type="AlphaFoldDB" id="A0A8S0WJP2"/>
<dbReference type="SUPFAM" id="SSF54695">
    <property type="entry name" value="POZ domain"/>
    <property type="match status" value="1"/>
</dbReference>
<dbReference type="SMART" id="SM00225">
    <property type="entry name" value="BTB"/>
    <property type="match status" value="1"/>
</dbReference>
<comment type="caution">
    <text evidence="3">The sequence shown here is derived from an EMBL/GenBank/DDBJ whole genome shotgun (WGS) entry which is preliminary data.</text>
</comment>